<protein>
    <recommendedName>
        <fullName evidence="3">Response regulatory domain-containing protein</fullName>
    </recommendedName>
</protein>
<name>A0A5K8A0Q1_9BACT</name>
<accession>A0A5K8A0Q1</accession>
<dbReference type="RefSeq" id="WP_155325441.1">
    <property type="nucleotide sequence ID" value="NZ_AP021876.1"/>
</dbReference>
<organism evidence="1 2">
    <name type="scientific">Desulfosarcina ovata subsp. sediminis</name>
    <dbReference type="NCBI Taxonomy" id="885957"/>
    <lineage>
        <taxon>Bacteria</taxon>
        <taxon>Pseudomonadati</taxon>
        <taxon>Thermodesulfobacteriota</taxon>
        <taxon>Desulfobacteria</taxon>
        <taxon>Desulfobacterales</taxon>
        <taxon>Desulfosarcinaceae</taxon>
        <taxon>Desulfosarcina</taxon>
    </lineage>
</organism>
<reference evidence="1 2" key="1">
    <citation type="submission" date="2019-11" db="EMBL/GenBank/DDBJ databases">
        <title>Comparative genomics of hydrocarbon-degrading Desulfosarcina strains.</title>
        <authorList>
            <person name="Watanabe M."/>
            <person name="Kojima H."/>
            <person name="Fukui M."/>
        </authorList>
    </citation>
    <scope>NUCLEOTIDE SEQUENCE [LARGE SCALE GENOMIC DNA]</scope>
    <source>
        <strain evidence="1 2">28bB2T</strain>
    </source>
</reference>
<evidence type="ECO:0008006" key="3">
    <source>
        <dbReference type="Google" id="ProtNLM"/>
    </source>
</evidence>
<dbReference type="Gene3D" id="3.40.50.2300">
    <property type="match status" value="1"/>
</dbReference>
<dbReference type="AlphaFoldDB" id="A0A5K8A0Q1"/>
<dbReference type="KEGG" id="dov:DSCO28_65620"/>
<dbReference type="SUPFAM" id="SSF52172">
    <property type="entry name" value="CheY-like"/>
    <property type="match status" value="1"/>
</dbReference>
<gene>
    <name evidence="1" type="ORF">DSCO28_65620</name>
</gene>
<dbReference type="InterPro" id="IPR011006">
    <property type="entry name" value="CheY-like_superfamily"/>
</dbReference>
<dbReference type="EMBL" id="AP021876">
    <property type="protein sequence ID" value="BBO85996.1"/>
    <property type="molecule type" value="Genomic_DNA"/>
</dbReference>
<dbReference type="Proteomes" id="UP000425960">
    <property type="component" value="Chromosome"/>
</dbReference>
<sequence length="163" mass="19095">MKVKILFFDDIFSTLFRNEHKETDLVWDDTWVSSLEKALAGANDRLDVNFSLVKSGEIESWKRIVEEEKPDVIIMDHYWPEHAWKKYGDRERGGEISMDTLRNIRQTFPDLPVISYTIKPNRELLEAAYANGVTFFLEKVAMAVPEVHNALKYIIIYLLRNKS</sequence>
<evidence type="ECO:0000313" key="2">
    <source>
        <dbReference type="Proteomes" id="UP000425960"/>
    </source>
</evidence>
<proteinExistence type="predicted"/>
<evidence type="ECO:0000313" key="1">
    <source>
        <dbReference type="EMBL" id="BBO85996.1"/>
    </source>
</evidence>